<dbReference type="EMBL" id="BEGY01000107">
    <property type="protein sequence ID" value="GAX83772.1"/>
    <property type="molecule type" value="Genomic_DNA"/>
</dbReference>
<feature type="region of interest" description="Disordered" evidence="1">
    <location>
        <begin position="114"/>
        <end position="150"/>
    </location>
</feature>
<organism evidence="2 3">
    <name type="scientific">Chlamydomonas eustigma</name>
    <dbReference type="NCBI Taxonomy" id="1157962"/>
    <lineage>
        <taxon>Eukaryota</taxon>
        <taxon>Viridiplantae</taxon>
        <taxon>Chlorophyta</taxon>
        <taxon>core chlorophytes</taxon>
        <taxon>Chlorophyceae</taxon>
        <taxon>CS clade</taxon>
        <taxon>Chlamydomonadales</taxon>
        <taxon>Chlamydomonadaceae</taxon>
        <taxon>Chlamydomonas</taxon>
    </lineage>
</organism>
<gene>
    <name evidence="2" type="ORF">CEUSTIGMA_g11197.t1</name>
</gene>
<dbReference type="OrthoDB" id="534468at2759"/>
<keyword evidence="3" id="KW-1185">Reference proteome</keyword>
<name>A0A250XLK3_9CHLO</name>
<evidence type="ECO:0000256" key="1">
    <source>
        <dbReference type="SAM" id="MobiDB-lite"/>
    </source>
</evidence>
<comment type="caution">
    <text evidence="2">The sequence shown here is derived from an EMBL/GenBank/DDBJ whole genome shotgun (WGS) entry which is preliminary data.</text>
</comment>
<dbReference type="STRING" id="1157962.A0A250XLK3"/>
<proteinExistence type="predicted"/>
<feature type="compositionally biased region" description="Polar residues" evidence="1">
    <location>
        <begin position="121"/>
        <end position="149"/>
    </location>
</feature>
<dbReference type="AlphaFoldDB" id="A0A250XLK3"/>
<sequence length="301" mass="32523">MNQSDGPANECSDTSSRSTDMTRAEHPAKLRWFDIVECLSSPTLEPSDIRKLLSQAMSATFEDSDWSSSGITELLTRAHNSAIRGYTDSAKKAALNLLDFHKVVLKYRQCPSPAAGKKARANTNSSENSDGGQQDTLETAGSGDSSSLRANVEETVIFQPPDSRVEEVMNTSSNERKRQRPDMATWSGSIVFLGEGAQCLGAELCSVSMQVPAEVLPEFPASVMVASGMVLRKAVILQNRLACSTTIIAATPAQEKQLKCMAEAEVVVMMPLQPDCDAVLVPYKSDDGKLKVVTFLAEILV</sequence>
<evidence type="ECO:0000313" key="2">
    <source>
        <dbReference type="EMBL" id="GAX83772.1"/>
    </source>
</evidence>
<reference evidence="2 3" key="1">
    <citation type="submission" date="2017-08" db="EMBL/GenBank/DDBJ databases">
        <title>Acidophilic green algal genome provides insights into adaptation to an acidic environment.</title>
        <authorList>
            <person name="Hirooka S."/>
            <person name="Hirose Y."/>
            <person name="Kanesaki Y."/>
            <person name="Higuchi S."/>
            <person name="Fujiwara T."/>
            <person name="Onuma R."/>
            <person name="Era A."/>
            <person name="Ohbayashi R."/>
            <person name="Uzuka A."/>
            <person name="Nozaki H."/>
            <person name="Yoshikawa H."/>
            <person name="Miyagishima S.Y."/>
        </authorList>
    </citation>
    <scope>NUCLEOTIDE SEQUENCE [LARGE SCALE GENOMIC DNA]</scope>
    <source>
        <strain evidence="2 3">NIES-2499</strain>
    </source>
</reference>
<evidence type="ECO:0000313" key="3">
    <source>
        <dbReference type="Proteomes" id="UP000232323"/>
    </source>
</evidence>
<protein>
    <submittedName>
        <fullName evidence="2">Uncharacterized protein</fullName>
    </submittedName>
</protein>
<dbReference type="Proteomes" id="UP000232323">
    <property type="component" value="Unassembled WGS sequence"/>
</dbReference>
<accession>A0A250XLK3</accession>
<feature type="region of interest" description="Disordered" evidence="1">
    <location>
        <begin position="1"/>
        <end position="23"/>
    </location>
</feature>